<proteinExistence type="inferred from homology"/>
<feature type="transmembrane region" description="Helical" evidence="6">
    <location>
        <begin position="131"/>
        <end position="154"/>
    </location>
</feature>
<sequence length="369" mass="43296">MLFLIGNSTNKMKLCFPIYILQDFKLLTFPWISMVLLELLLYFVTLFFAFKCAFIIIQVRVFHKNLSALTVAMILQWLETVISKIISWPYETGYWTLKGSPNSSFPNTTVRQWWTEEESEMIQILDFDLNYLLFISGFMKLHYAISMSNVLCVIAVERSLASYFLNDYEKKSRFWIPITIVLVDQSFNFIVSYFFYLNYVPFFYMIIITGTPNVMAICLMIHSQNYNRKVTKTHEKYTSNYSLAARFQAKENLKCFRMIKKILIAAFSIVVFGFFVAIALFLNIFPQMDTLWNLCLLAVMSLPPLVICPAIIYSVDSFRNYPFLDCFFIKLKVGKRKVTSVPRKRSSTRSEDIQRETETYFNQLAASWT</sequence>
<evidence type="ECO:0000256" key="5">
    <source>
        <dbReference type="ARBA" id="ARBA00023136"/>
    </source>
</evidence>
<keyword evidence="8" id="KW-1185">Reference proteome</keyword>
<keyword evidence="3 6" id="KW-0812">Transmembrane</keyword>
<dbReference type="GO" id="GO:0007606">
    <property type="term" value="P:sensory perception of chemical stimulus"/>
    <property type="evidence" value="ECO:0007669"/>
    <property type="project" value="InterPro"/>
</dbReference>
<dbReference type="KEGG" id="cbr:CBG_20738"/>
<evidence type="ECO:0000256" key="3">
    <source>
        <dbReference type="ARBA" id="ARBA00022692"/>
    </source>
</evidence>
<dbReference type="WormBase" id="CBG20738">
    <property type="protein sequence ID" value="CBP04927"/>
    <property type="gene ID" value="WBGene00039665"/>
    <property type="gene designation" value="Cbr-sre-48"/>
</dbReference>
<evidence type="ECO:0000313" key="7">
    <source>
        <dbReference type="EMBL" id="CAP37694.1"/>
    </source>
</evidence>
<feature type="transmembrane region" description="Helical" evidence="6">
    <location>
        <begin position="202"/>
        <end position="222"/>
    </location>
</feature>
<dbReference type="CTD" id="8573560"/>
<dbReference type="STRING" id="6238.A8XYH7"/>
<feature type="transmembrane region" description="Helical" evidence="6">
    <location>
        <begin position="291"/>
        <end position="313"/>
    </location>
</feature>
<dbReference type="Proteomes" id="UP000008549">
    <property type="component" value="Unassembled WGS sequence"/>
</dbReference>
<keyword evidence="5 6" id="KW-0472">Membrane</keyword>
<comment type="subcellular location">
    <subcellularLocation>
        <location evidence="1">Membrane</location>
        <topology evidence="1">Multi-pass membrane protein</topology>
    </subcellularLocation>
</comment>
<name>A8XYH7_CAEBR</name>
<feature type="transmembrane region" description="Helical" evidence="6">
    <location>
        <begin position="262"/>
        <end position="285"/>
    </location>
</feature>
<dbReference type="Pfam" id="PF03125">
    <property type="entry name" value="Sre"/>
    <property type="match status" value="1"/>
</dbReference>
<evidence type="ECO:0000313" key="9">
    <source>
        <dbReference type="WormBase" id="CBG20738"/>
    </source>
</evidence>
<feature type="transmembrane region" description="Helical" evidence="6">
    <location>
        <begin position="174"/>
        <end position="196"/>
    </location>
</feature>
<dbReference type="eggNOG" id="ENOG502T37H">
    <property type="taxonomic scope" value="Eukaryota"/>
</dbReference>
<feature type="transmembrane region" description="Helical" evidence="6">
    <location>
        <begin position="31"/>
        <end position="57"/>
    </location>
</feature>
<dbReference type="GO" id="GO:0016020">
    <property type="term" value="C:membrane"/>
    <property type="evidence" value="ECO:0007669"/>
    <property type="project" value="UniProtKB-SubCell"/>
</dbReference>
<dbReference type="OMA" id="CFIAVAN"/>
<protein>
    <submittedName>
        <fullName evidence="7">Protein CBR-SRE-48</fullName>
    </submittedName>
</protein>
<dbReference type="PANTHER" id="PTHR47631">
    <property type="entry name" value="SERPENTINE RECEPTOR, CLASS E (EPSILON)-RELATED"/>
    <property type="match status" value="1"/>
</dbReference>
<dbReference type="GeneID" id="8573560"/>
<dbReference type="AlphaFoldDB" id="A8XYH7"/>
<dbReference type="RefSeq" id="XP_002631562.1">
    <property type="nucleotide sequence ID" value="XM_002631516.1"/>
</dbReference>
<gene>
    <name evidence="9" type="primary">sre-48</name>
    <name evidence="7" type="synonym">Cbr-sre-48</name>
    <name evidence="9" type="ORF">CBG20738</name>
    <name evidence="7" type="ORF">CBG_20738</name>
</gene>
<evidence type="ECO:0000256" key="1">
    <source>
        <dbReference type="ARBA" id="ARBA00004141"/>
    </source>
</evidence>
<evidence type="ECO:0000256" key="6">
    <source>
        <dbReference type="SAM" id="Phobius"/>
    </source>
</evidence>
<feature type="transmembrane region" description="Helical" evidence="6">
    <location>
        <begin position="69"/>
        <end position="90"/>
    </location>
</feature>
<evidence type="ECO:0000256" key="4">
    <source>
        <dbReference type="ARBA" id="ARBA00022989"/>
    </source>
</evidence>
<evidence type="ECO:0000313" key="8">
    <source>
        <dbReference type="Proteomes" id="UP000008549"/>
    </source>
</evidence>
<comment type="similarity">
    <text evidence="2">Belongs to the nematode receptor-like protein sre family.</text>
</comment>
<dbReference type="FunCoup" id="A8XYH7">
    <property type="interactions" value="7"/>
</dbReference>
<dbReference type="HOGENOM" id="CLU_063305_1_0_1"/>
<dbReference type="InterPro" id="IPR004151">
    <property type="entry name" value="7TM_GPCR_serpentine_rcpt_Sre"/>
</dbReference>
<dbReference type="EMBL" id="HE600928">
    <property type="protein sequence ID" value="CAP37694.1"/>
    <property type="molecule type" value="Genomic_DNA"/>
</dbReference>
<keyword evidence="4 6" id="KW-1133">Transmembrane helix</keyword>
<reference evidence="7 8" key="1">
    <citation type="journal article" date="2003" name="PLoS Biol.">
        <title>The genome sequence of Caenorhabditis briggsae: a platform for comparative genomics.</title>
        <authorList>
            <person name="Stein L.D."/>
            <person name="Bao Z."/>
            <person name="Blasiar D."/>
            <person name="Blumenthal T."/>
            <person name="Brent M.R."/>
            <person name="Chen N."/>
            <person name="Chinwalla A."/>
            <person name="Clarke L."/>
            <person name="Clee C."/>
            <person name="Coghlan A."/>
            <person name="Coulson A."/>
            <person name="D'Eustachio P."/>
            <person name="Fitch D.H."/>
            <person name="Fulton L.A."/>
            <person name="Fulton R.E."/>
            <person name="Griffiths-Jones S."/>
            <person name="Harris T.W."/>
            <person name="Hillier L.W."/>
            <person name="Kamath R."/>
            <person name="Kuwabara P.E."/>
            <person name="Mardis E.R."/>
            <person name="Marra M.A."/>
            <person name="Miner T.L."/>
            <person name="Minx P."/>
            <person name="Mullikin J.C."/>
            <person name="Plumb R.W."/>
            <person name="Rogers J."/>
            <person name="Schein J.E."/>
            <person name="Sohrmann M."/>
            <person name="Spieth J."/>
            <person name="Stajich J.E."/>
            <person name="Wei C."/>
            <person name="Willey D."/>
            <person name="Wilson R.K."/>
            <person name="Durbin R."/>
            <person name="Waterston R.H."/>
        </authorList>
    </citation>
    <scope>NUCLEOTIDE SEQUENCE [LARGE SCALE GENOMIC DNA]</scope>
    <source>
        <strain evidence="7 8">AF16</strain>
    </source>
</reference>
<reference evidence="7 8" key="2">
    <citation type="journal article" date="2011" name="PLoS Genet.">
        <title>Caenorhabditis briggsae recombinant inbred line genotypes reveal inter-strain incompatibility and the evolution of recombination.</title>
        <authorList>
            <person name="Ross J.A."/>
            <person name="Koboldt D.C."/>
            <person name="Staisch J.E."/>
            <person name="Chamberlin H.M."/>
            <person name="Gupta B.P."/>
            <person name="Miller R.D."/>
            <person name="Baird S.E."/>
            <person name="Haag E.S."/>
        </authorList>
    </citation>
    <scope>NUCLEOTIDE SEQUENCE [LARGE SCALE GENOMIC DNA]</scope>
    <source>
        <strain evidence="7 8">AF16</strain>
    </source>
</reference>
<organism evidence="7 8">
    <name type="scientific">Caenorhabditis briggsae</name>
    <dbReference type="NCBI Taxonomy" id="6238"/>
    <lineage>
        <taxon>Eukaryota</taxon>
        <taxon>Metazoa</taxon>
        <taxon>Ecdysozoa</taxon>
        <taxon>Nematoda</taxon>
        <taxon>Chromadorea</taxon>
        <taxon>Rhabditida</taxon>
        <taxon>Rhabditina</taxon>
        <taxon>Rhabditomorpha</taxon>
        <taxon>Rhabditoidea</taxon>
        <taxon>Rhabditidae</taxon>
        <taxon>Peloderinae</taxon>
        <taxon>Caenorhabditis</taxon>
    </lineage>
</organism>
<accession>A8XYH7</accession>
<dbReference type="InParanoid" id="A8XYH7"/>
<evidence type="ECO:0000256" key="2">
    <source>
        <dbReference type="ARBA" id="ARBA00006803"/>
    </source>
</evidence>
<dbReference type="PANTHER" id="PTHR47631:SF1">
    <property type="entry name" value="SERPENTINE RECEPTOR, CLASS E (EPSILON)"/>
    <property type="match status" value="1"/>
</dbReference>